<keyword evidence="5" id="KW-1185">Reference proteome</keyword>
<keyword evidence="2" id="KW-0732">Signal</keyword>
<feature type="region of interest" description="Disordered" evidence="1">
    <location>
        <begin position="28"/>
        <end position="92"/>
    </location>
</feature>
<dbReference type="Pfam" id="PF10646">
    <property type="entry name" value="Germane"/>
    <property type="match status" value="1"/>
</dbReference>
<feature type="chain" id="PRO_5046527053" evidence="2">
    <location>
        <begin position="24"/>
        <end position="225"/>
    </location>
</feature>
<protein>
    <submittedName>
        <fullName evidence="4">GerMN domain-containing protein</fullName>
    </submittedName>
</protein>
<dbReference type="Proteomes" id="UP001236415">
    <property type="component" value="Chromosome"/>
</dbReference>
<dbReference type="PROSITE" id="PS51257">
    <property type="entry name" value="PROKAR_LIPOPROTEIN"/>
    <property type="match status" value="1"/>
</dbReference>
<name>A0ABY8X0C4_9BACL</name>
<dbReference type="InterPro" id="IPR019606">
    <property type="entry name" value="GerMN"/>
</dbReference>
<dbReference type="EMBL" id="CP127162">
    <property type="protein sequence ID" value="WIV17896.1"/>
    <property type="molecule type" value="Genomic_DNA"/>
</dbReference>
<reference evidence="4 5" key="1">
    <citation type="submission" date="2023-06" db="EMBL/GenBank/DDBJ databases">
        <title>Paenibacillus polygonum sp. nov., an endophytic bacterium, isolated from Polygonum lapathifolium L. in Nanji Wetland National Nature Reserve, South of Poyang Lake, Jiangxi Province, China.</title>
        <authorList>
            <person name="Yu Z."/>
        </authorList>
    </citation>
    <scope>NUCLEOTIDE SEQUENCE [LARGE SCALE GENOMIC DNA]</scope>
    <source>
        <strain evidence="4 5">C31</strain>
    </source>
</reference>
<evidence type="ECO:0000256" key="2">
    <source>
        <dbReference type="SAM" id="SignalP"/>
    </source>
</evidence>
<feature type="compositionally biased region" description="Acidic residues" evidence="1">
    <location>
        <begin position="40"/>
        <end position="63"/>
    </location>
</feature>
<proteinExistence type="predicted"/>
<evidence type="ECO:0000256" key="1">
    <source>
        <dbReference type="SAM" id="MobiDB-lite"/>
    </source>
</evidence>
<organism evidence="4 5">
    <name type="scientific">Paenibacillus polygoni</name>
    <dbReference type="NCBI Taxonomy" id="3050112"/>
    <lineage>
        <taxon>Bacteria</taxon>
        <taxon>Bacillati</taxon>
        <taxon>Bacillota</taxon>
        <taxon>Bacilli</taxon>
        <taxon>Bacillales</taxon>
        <taxon>Paenibacillaceae</taxon>
        <taxon>Paenibacillus</taxon>
    </lineage>
</organism>
<accession>A0ABY8X0C4</accession>
<dbReference type="SMART" id="SM00909">
    <property type="entry name" value="Germane"/>
    <property type="match status" value="1"/>
</dbReference>
<sequence>MNNKKWWMITLLAAMLLVVTACGADKPPLAPSGQQGSGIEDTDVPADDLQPAEDPVDTEEPNDDVINGDTEGTPVTGGSAEGQANGGAIAPSEETKQETIKLFYTDPEQLELEETKGEITFKTDWSKYESAFKALQKSDREEFIPLWSEEITINKLEVDGGKITLDLKIPATANLGSGGEQFALDALKQTFFQFEEVTSLELLVDGEQKESLMGHVELEHPMTKE</sequence>
<gene>
    <name evidence="4" type="ORF">QPK24_15940</name>
</gene>
<feature type="signal peptide" evidence="2">
    <location>
        <begin position="1"/>
        <end position="23"/>
    </location>
</feature>
<dbReference type="RefSeq" id="WP_285742726.1">
    <property type="nucleotide sequence ID" value="NZ_CP127162.1"/>
</dbReference>
<feature type="domain" description="GerMN" evidence="3">
    <location>
        <begin position="128"/>
        <end position="213"/>
    </location>
</feature>
<evidence type="ECO:0000259" key="3">
    <source>
        <dbReference type="SMART" id="SM00909"/>
    </source>
</evidence>
<evidence type="ECO:0000313" key="5">
    <source>
        <dbReference type="Proteomes" id="UP001236415"/>
    </source>
</evidence>
<evidence type="ECO:0000313" key="4">
    <source>
        <dbReference type="EMBL" id="WIV17896.1"/>
    </source>
</evidence>